<dbReference type="EMBL" id="JANBPK010000097">
    <property type="protein sequence ID" value="KAJ2936324.1"/>
    <property type="molecule type" value="Genomic_DNA"/>
</dbReference>
<proteinExistence type="predicted"/>
<protein>
    <submittedName>
        <fullName evidence="1">Uncharacterized protein</fullName>
    </submittedName>
</protein>
<dbReference type="InterPro" id="IPR046670">
    <property type="entry name" value="DUF6540"/>
</dbReference>
<name>A0A9W8MPV5_9AGAR</name>
<reference evidence="1" key="1">
    <citation type="submission" date="2022-06" db="EMBL/GenBank/DDBJ databases">
        <title>Genome Sequence of Candolleomyces eurysporus.</title>
        <authorList>
            <person name="Buettner E."/>
        </authorList>
    </citation>
    <scope>NUCLEOTIDE SEQUENCE</scope>
    <source>
        <strain evidence="1">VTCC 930004</strain>
    </source>
</reference>
<organism evidence="1 2">
    <name type="scientific">Candolleomyces eurysporus</name>
    <dbReference type="NCBI Taxonomy" id="2828524"/>
    <lineage>
        <taxon>Eukaryota</taxon>
        <taxon>Fungi</taxon>
        <taxon>Dikarya</taxon>
        <taxon>Basidiomycota</taxon>
        <taxon>Agaricomycotina</taxon>
        <taxon>Agaricomycetes</taxon>
        <taxon>Agaricomycetidae</taxon>
        <taxon>Agaricales</taxon>
        <taxon>Agaricineae</taxon>
        <taxon>Psathyrellaceae</taxon>
        <taxon>Candolleomyces</taxon>
    </lineage>
</organism>
<dbReference type="Proteomes" id="UP001140091">
    <property type="component" value="Unassembled WGS sequence"/>
</dbReference>
<evidence type="ECO:0000313" key="2">
    <source>
        <dbReference type="Proteomes" id="UP001140091"/>
    </source>
</evidence>
<accession>A0A9W8MPV5</accession>
<dbReference type="Pfam" id="PF20174">
    <property type="entry name" value="DUF6540"/>
    <property type="match status" value="1"/>
</dbReference>
<feature type="non-terminal residue" evidence="1">
    <location>
        <position position="1"/>
    </location>
</feature>
<gene>
    <name evidence="1" type="ORF">H1R20_g784</name>
</gene>
<evidence type="ECO:0000313" key="1">
    <source>
        <dbReference type="EMBL" id="KAJ2936324.1"/>
    </source>
</evidence>
<sequence>MPRTNSPDTPDATHPIPSDELEENLLYAVLSYRGELATWNWAFYIPNSEIKPIGTSGTIFHVVDNDVAGCWKFEKEPNKDVISSPTVVAIVRLADVGYLGSYDDIVGPDSLTPMFKTLAIPAPGSNGLAEFSSRTWFLDAIGVLHDCGVVTCDDIWLLERELRRCAFTAMDKYLENKDIA</sequence>
<dbReference type="AlphaFoldDB" id="A0A9W8MPV5"/>
<comment type="caution">
    <text evidence="1">The sequence shown here is derived from an EMBL/GenBank/DDBJ whole genome shotgun (WGS) entry which is preliminary data.</text>
</comment>
<dbReference type="OrthoDB" id="3016366at2759"/>
<keyword evidence="2" id="KW-1185">Reference proteome</keyword>